<dbReference type="Proteomes" id="UP000295252">
    <property type="component" value="Chromosome IX"/>
</dbReference>
<dbReference type="PhylomeDB" id="A0A068U115"/>
<feature type="region of interest" description="Disordered" evidence="4">
    <location>
        <begin position="1"/>
        <end position="80"/>
    </location>
</feature>
<comment type="subunit">
    <text evidence="3">Binds to multiple calmodulin (CaM) in the presence of Ca(2+) and CaM-like proteins.</text>
</comment>
<dbReference type="Pfam" id="PF13178">
    <property type="entry name" value="DUF4005"/>
    <property type="match status" value="1"/>
</dbReference>
<dbReference type="PANTHER" id="PTHR32295:SF279">
    <property type="entry name" value="PROTEIN IQ-DOMAIN 31-LIKE"/>
    <property type="match status" value="1"/>
</dbReference>
<dbReference type="PROSITE" id="PS50096">
    <property type="entry name" value="IQ"/>
    <property type="match status" value="3"/>
</dbReference>
<evidence type="ECO:0000256" key="4">
    <source>
        <dbReference type="SAM" id="MobiDB-lite"/>
    </source>
</evidence>
<dbReference type="InterPro" id="IPR025064">
    <property type="entry name" value="DUF4005"/>
</dbReference>
<dbReference type="AlphaFoldDB" id="A0A068U115"/>
<feature type="region of interest" description="Disordered" evidence="4">
    <location>
        <begin position="262"/>
        <end position="567"/>
    </location>
</feature>
<protein>
    <recommendedName>
        <fullName evidence="5">DUF4005 domain-containing protein</fullName>
    </recommendedName>
</protein>
<feature type="compositionally biased region" description="Low complexity" evidence="4">
    <location>
        <begin position="343"/>
        <end position="353"/>
    </location>
</feature>
<feature type="compositionally biased region" description="Polar residues" evidence="4">
    <location>
        <begin position="321"/>
        <end position="331"/>
    </location>
</feature>
<evidence type="ECO:0000313" key="6">
    <source>
        <dbReference type="EMBL" id="CDP02210.1"/>
    </source>
</evidence>
<dbReference type="InterPro" id="IPR000048">
    <property type="entry name" value="IQ_motif_EF-hand-BS"/>
</dbReference>
<dbReference type="EMBL" id="HG739092">
    <property type="protein sequence ID" value="CDP02210.1"/>
    <property type="molecule type" value="Genomic_DNA"/>
</dbReference>
<keyword evidence="1" id="KW-0112">Calmodulin-binding</keyword>
<dbReference type="PANTHER" id="PTHR32295">
    <property type="entry name" value="IQ-DOMAIN 5-RELATED"/>
    <property type="match status" value="1"/>
</dbReference>
<dbReference type="FunCoup" id="A0A068U115">
    <property type="interactions" value="1925"/>
</dbReference>
<comment type="similarity">
    <text evidence="2">Belongs to the IQD family.</text>
</comment>
<dbReference type="Gramene" id="CDP02210">
    <property type="protein sequence ID" value="CDP02210"/>
    <property type="gene ID" value="GSCOC_T00039533001"/>
</dbReference>
<dbReference type="OMA" id="SMEDHTA"/>
<feature type="domain" description="DUF4005" evidence="5">
    <location>
        <begin position="471"/>
        <end position="535"/>
    </location>
</feature>
<feature type="compositionally biased region" description="Polar residues" evidence="4">
    <location>
        <begin position="519"/>
        <end position="532"/>
    </location>
</feature>
<dbReference type="GO" id="GO:0005516">
    <property type="term" value="F:calmodulin binding"/>
    <property type="evidence" value="ECO:0007669"/>
    <property type="project" value="UniProtKB-KW"/>
</dbReference>
<organism evidence="6 7">
    <name type="scientific">Coffea canephora</name>
    <name type="common">Robusta coffee</name>
    <dbReference type="NCBI Taxonomy" id="49390"/>
    <lineage>
        <taxon>Eukaryota</taxon>
        <taxon>Viridiplantae</taxon>
        <taxon>Streptophyta</taxon>
        <taxon>Embryophyta</taxon>
        <taxon>Tracheophyta</taxon>
        <taxon>Spermatophyta</taxon>
        <taxon>Magnoliopsida</taxon>
        <taxon>eudicotyledons</taxon>
        <taxon>Gunneridae</taxon>
        <taxon>Pentapetalae</taxon>
        <taxon>asterids</taxon>
        <taxon>lamiids</taxon>
        <taxon>Gentianales</taxon>
        <taxon>Rubiaceae</taxon>
        <taxon>Ixoroideae</taxon>
        <taxon>Gardenieae complex</taxon>
        <taxon>Bertiereae - Coffeeae clade</taxon>
        <taxon>Coffeeae</taxon>
        <taxon>Coffea</taxon>
    </lineage>
</organism>
<proteinExistence type="inferred from homology"/>
<dbReference type="Pfam" id="PF00612">
    <property type="entry name" value="IQ"/>
    <property type="match status" value="2"/>
</dbReference>
<dbReference type="SMART" id="SM00015">
    <property type="entry name" value="IQ"/>
    <property type="match status" value="3"/>
</dbReference>
<dbReference type="CDD" id="cd23767">
    <property type="entry name" value="IQCD"/>
    <property type="match status" value="1"/>
</dbReference>
<dbReference type="OrthoDB" id="1101566at2759"/>
<keyword evidence="7" id="KW-1185">Reference proteome</keyword>
<reference evidence="7" key="1">
    <citation type="journal article" date="2014" name="Science">
        <title>The coffee genome provides insight into the convergent evolution of caffeine biosynthesis.</title>
        <authorList>
            <person name="Denoeud F."/>
            <person name="Carretero-Paulet L."/>
            <person name="Dereeper A."/>
            <person name="Droc G."/>
            <person name="Guyot R."/>
            <person name="Pietrella M."/>
            <person name="Zheng C."/>
            <person name="Alberti A."/>
            <person name="Anthony F."/>
            <person name="Aprea G."/>
            <person name="Aury J.M."/>
            <person name="Bento P."/>
            <person name="Bernard M."/>
            <person name="Bocs S."/>
            <person name="Campa C."/>
            <person name="Cenci A."/>
            <person name="Combes M.C."/>
            <person name="Crouzillat D."/>
            <person name="Da Silva C."/>
            <person name="Daddiego L."/>
            <person name="De Bellis F."/>
            <person name="Dussert S."/>
            <person name="Garsmeur O."/>
            <person name="Gayraud T."/>
            <person name="Guignon V."/>
            <person name="Jahn K."/>
            <person name="Jamilloux V."/>
            <person name="Joet T."/>
            <person name="Labadie K."/>
            <person name="Lan T."/>
            <person name="Leclercq J."/>
            <person name="Lepelley M."/>
            <person name="Leroy T."/>
            <person name="Li L.T."/>
            <person name="Librado P."/>
            <person name="Lopez L."/>
            <person name="Munoz A."/>
            <person name="Noel B."/>
            <person name="Pallavicini A."/>
            <person name="Perrotta G."/>
            <person name="Poncet V."/>
            <person name="Pot D."/>
            <person name="Priyono X."/>
            <person name="Rigoreau M."/>
            <person name="Rouard M."/>
            <person name="Rozas J."/>
            <person name="Tranchant-Dubreuil C."/>
            <person name="VanBuren R."/>
            <person name="Zhang Q."/>
            <person name="Andrade A.C."/>
            <person name="Argout X."/>
            <person name="Bertrand B."/>
            <person name="de Kochko A."/>
            <person name="Graziosi G."/>
            <person name="Henry R.J."/>
            <person name="Jayarama X."/>
            <person name="Ming R."/>
            <person name="Nagai C."/>
            <person name="Rounsley S."/>
            <person name="Sankoff D."/>
            <person name="Giuliano G."/>
            <person name="Albert V.A."/>
            <person name="Wincker P."/>
            <person name="Lashermes P."/>
        </authorList>
    </citation>
    <scope>NUCLEOTIDE SEQUENCE [LARGE SCALE GENOMIC DNA]</scope>
    <source>
        <strain evidence="7">cv. DH200-94</strain>
    </source>
</reference>
<sequence>MGKSPGKWIKTVLFGKKPSKSNLSKGAKIQKKAAPDLPEANLDVSPPVISDTSYQSTDGVGDRRDPEKGVPGGLQGQVASSFPPQLGVDLLDSTGLDPADNVERERQEQAATKAQAAFRGYLARRAFRALKGIIRLQALIRGHLVRRQSVATLRCMQSIVKIQALARGRRVRLSNPELQQLKKCRLHEILGSRRVDLLGVDRASRSEKLATNAFVNKLLASLPTAMPLSLQYDLDEPNAAWNWLERWSLLRFWEPLPRPKKILDAKPQGKQGSRQGFEAEPGKSRRTFRKVATAGNGDNNMPSSLEVEKPRRNPRKPISHQGESVQEQPQNELERVKRSLRKVSTTTTVVSENSEAETEKPQQLVRKTPSLPVSDVTEPVIADLSEKPSEPAVVVDKADKTEASSEPLMVDEPVELPHVACPGVEQQSPQDDMKVEINATADEELSAKEDQSGKENQKNRRRRSFPTKHEYPENVSQNAPSLPSYMAATESAKAKLRAQGSAKLNEDAVENGFVRRHSLPSSTNGKLSSLSPRVQKPAQANGRGGSKTNKSLSASRDERVLQPGWRR</sequence>
<evidence type="ECO:0000256" key="3">
    <source>
        <dbReference type="ARBA" id="ARBA00024378"/>
    </source>
</evidence>
<evidence type="ECO:0000259" key="5">
    <source>
        <dbReference type="Pfam" id="PF13178"/>
    </source>
</evidence>
<gene>
    <name evidence="6" type="ORF">GSCOC_T00039533001</name>
</gene>
<accession>A0A068U115</accession>
<name>A0A068U115_COFCA</name>
<evidence type="ECO:0000313" key="7">
    <source>
        <dbReference type="Proteomes" id="UP000295252"/>
    </source>
</evidence>
<evidence type="ECO:0000256" key="2">
    <source>
        <dbReference type="ARBA" id="ARBA00024341"/>
    </source>
</evidence>
<feature type="compositionally biased region" description="Basic and acidic residues" evidence="4">
    <location>
        <begin position="445"/>
        <end position="458"/>
    </location>
</feature>
<evidence type="ECO:0000256" key="1">
    <source>
        <dbReference type="ARBA" id="ARBA00022860"/>
    </source>
</evidence>
<dbReference type="InParanoid" id="A0A068U115"/>